<protein>
    <submittedName>
        <fullName evidence="3">Uncharacterized protein</fullName>
    </submittedName>
</protein>
<organism evidence="3">
    <name type="scientific">marine metagenome</name>
    <dbReference type="NCBI Taxonomy" id="408172"/>
    <lineage>
        <taxon>unclassified sequences</taxon>
        <taxon>metagenomes</taxon>
        <taxon>ecological metagenomes</taxon>
    </lineage>
</organism>
<feature type="transmembrane region" description="Helical" evidence="2">
    <location>
        <begin position="6"/>
        <end position="24"/>
    </location>
</feature>
<keyword evidence="2" id="KW-0812">Transmembrane</keyword>
<dbReference type="EMBL" id="UINC01007570">
    <property type="protein sequence ID" value="SVA34076.1"/>
    <property type="molecule type" value="Genomic_DNA"/>
</dbReference>
<feature type="region of interest" description="Disordered" evidence="1">
    <location>
        <begin position="148"/>
        <end position="167"/>
    </location>
</feature>
<dbReference type="AlphaFoldDB" id="A0A381V104"/>
<evidence type="ECO:0000256" key="1">
    <source>
        <dbReference type="SAM" id="MobiDB-lite"/>
    </source>
</evidence>
<feature type="compositionally biased region" description="Basic and acidic residues" evidence="1">
    <location>
        <begin position="152"/>
        <end position="167"/>
    </location>
</feature>
<proteinExistence type="predicted"/>
<reference evidence="3" key="1">
    <citation type="submission" date="2018-05" db="EMBL/GenBank/DDBJ databases">
        <authorList>
            <person name="Lanie J.A."/>
            <person name="Ng W.-L."/>
            <person name="Kazmierczak K.M."/>
            <person name="Andrzejewski T.M."/>
            <person name="Davidsen T.M."/>
            <person name="Wayne K.J."/>
            <person name="Tettelin H."/>
            <person name="Glass J.I."/>
            <person name="Rusch D."/>
            <person name="Podicherti R."/>
            <person name="Tsui H.-C.T."/>
            <person name="Winkler M.E."/>
        </authorList>
    </citation>
    <scope>NUCLEOTIDE SEQUENCE</scope>
</reference>
<evidence type="ECO:0000256" key="2">
    <source>
        <dbReference type="SAM" id="Phobius"/>
    </source>
</evidence>
<gene>
    <name evidence="3" type="ORF">METZ01_LOCUS86930</name>
</gene>
<keyword evidence="2" id="KW-0472">Membrane</keyword>
<sequence>MNVKDKIIFGLLIILIAAGGYFQWMADDMKSRMDVLNQNDQEHLDVIDKEFREDLRNLNLRFEGRGKHIQKAQQDIIANTNLINTTANELNEKISDVQYNLDEYERVTDNKIGRINDDIADLQDSFDSQNRQNRRKFSDLEQTLTQLQNQVKELHEPPEDPKKGKKR</sequence>
<keyword evidence="2" id="KW-1133">Transmembrane helix</keyword>
<name>A0A381V104_9ZZZZ</name>
<accession>A0A381V104</accession>
<evidence type="ECO:0000313" key="3">
    <source>
        <dbReference type="EMBL" id="SVA34076.1"/>
    </source>
</evidence>